<keyword evidence="5 6" id="KW-0472">Membrane</keyword>
<dbReference type="PANTHER" id="PTHR30572:SF18">
    <property type="entry name" value="ABC-TYPE MACROLIDE FAMILY EXPORT SYSTEM PERMEASE COMPONENT 2"/>
    <property type="match status" value="1"/>
</dbReference>
<feature type="domain" description="ABC3 transporter permease C-terminal" evidence="7">
    <location>
        <begin position="666"/>
        <end position="778"/>
    </location>
</feature>
<dbReference type="RefSeq" id="WP_073178537.1">
    <property type="nucleotide sequence ID" value="NZ_FQWL01000002.1"/>
</dbReference>
<feature type="domain" description="MacB-like periplasmic core" evidence="8">
    <location>
        <begin position="20"/>
        <end position="217"/>
    </location>
</feature>
<evidence type="ECO:0000313" key="9">
    <source>
        <dbReference type="EMBL" id="SHG56905.1"/>
    </source>
</evidence>
<evidence type="ECO:0000256" key="3">
    <source>
        <dbReference type="ARBA" id="ARBA00022692"/>
    </source>
</evidence>
<sequence>MFRNYLKIAWRNFIQHKWYSFLNIGGLAIGMACSILILLWVQSESSYDTFHDNADELYRLTSIASEDFKAAVSPAGMIEALPELIPEIEAGVRLSSPFKALFEADNQKFKEESAFYVDANFLDVFTFPLVKGDSKKALVQPDGILVTEDVAVKFFGTTNALGKTIKVDNNDVFTVTGILENIPTNSHLQFDILLPMSYNAKTNTDLINKVWDSFNFYGYFQFKKNTITSQEDLDAIIDRINQVYSSRNEFEITFNLQPLKDIHLHSDLQIDVGGHGNIQYVNIFLIVAFIILIVACINYMNLATARSARRAKEVGLRKVIGAGRRQLVLQFLGESTIVSFVSLLLAIGLVYILLPSFNELAQKELTFQLGDPMVWIALLTIALITGVISGSYPALFLSKFRPVRVLKGRLKLSKSNLVFRNGLVVSQFVISVLLLVGTIVIYKQLNFIKDKNLGFDKSNLIYVPMEGEIWGKMEALRTALAENALTKDFSIMSDLPSNLLTGDFAIHWEGKDPNQQILFPNIRADEDFLDVFQMSLLNGRSFSKNSSENNDYIINETAVRIMGMDIESAIGKSLTFRGDKGTIIGVVKDFNFKPLQYAIEPLVLQHAKRGNLTVIKAAPNSTENTIAALEKIYGTLNPAYPLSYNFVDSNLDAQYKGEQQMGAIFNVFALLAIFISCMGLYGLSAFMAEQRFKEIGIRKVLGASALRLVNMLSQDFLRLVFMAFVLALPIAWYVMKQWLQGFAFHIELQWWMFLLAGLIVLIIALSTVSYQSLRASLANPIKSLRTE</sequence>
<evidence type="ECO:0000259" key="7">
    <source>
        <dbReference type="Pfam" id="PF02687"/>
    </source>
</evidence>
<accession>A0A1M5KVZ8</accession>
<feature type="transmembrane region" description="Helical" evidence="6">
    <location>
        <begin position="663"/>
        <end position="683"/>
    </location>
</feature>
<comment type="subcellular location">
    <subcellularLocation>
        <location evidence="1">Cell membrane</location>
        <topology evidence="1">Multi-pass membrane protein</topology>
    </subcellularLocation>
</comment>
<gene>
    <name evidence="9" type="ORF">SAMN04488116_1809</name>
</gene>
<evidence type="ECO:0000313" key="10">
    <source>
        <dbReference type="Proteomes" id="UP000184532"/>
    </source>
</evidence>
<organism evidence="9 10">
    <name type="scientific">Flagellimonas flava</name>
    <dbReference type="NCBI Taxonomy" id="570519"/>
    <lineage>
        <taxon>Bacteria</taxon>
        <taxon>Pseudomonadati</taxon>
        <taxon>Bacteroidota</taxon>
        <taxon>Flavobacteriia</taxon>
        <taxon>Flavobacteriales</taxon>
        <taxon>Flavobacteriaceae</taxon>
        <taxon>Flagellimonas</taxon>
    </lineage>
</organism>
<dbReference type="EMBL" id="FQWL01000002">
    <property type="protein sequence ID" value="SHG56905.1"/>
    <property type="molecule type" value="Genomic_DNA"/>
</dbReference>
<evidence type="ECO:0000256" key="5">
    <source>
        <dbReference type="ARBA" id="ARBA00023136"/>
    </source>
</evidence>
<reference evidence="10" key="1">
    <citation type="submission" date="2016-11" db="EMBL/GenBank/DDBJ databases">
        <authorList>
            <person name="Varghese N."/>
            <person name="Submissions S."/>
        </authorList>
    </citation>
    <scope>NUCLEOTIDE SEQUENCE [LARGE SCALE GENOMIC DNA]</scope>
    <source>
        <strain evidence="10">DSM 22638</strain>
    </source>
</reference>
<feature type="transmembrane region" description="Helical" evidence="6">
    <location>
        <begin position="374"/>
        <end position="397"/>
    </location>
</feature>
<evidence type="ECO:0000256" key="6">
    <source>
        <dbReference type="SAM" id="Phobius"/>
    </source>
</evidence>
<dbReference type="InterPro" id="IPR050250">
    <property type="entry name" value="Macrolide_Exporter_MacB"/>
</dbReference>
<keyword evidence="10" id="KW-1185">Reference proteome</keyword>
<evidence type="ECO:0000256" key="2">
    <source>
        <dbReference type="ARBA" id="ARBA00022475"/>
    </source>
</evidence>
<protein>
    <submittedName>
        <fullName evidence="9">ABC-type antimicrobial peptide transport system, permease component</fullName>
    </submittedName>
</protein>
<feature type="transmembrane region" description="Helical" evidence="6">
    <location>
        <begin position="21"/>
        <end position="41"/>
    </location>
</feature>
<dbReference type="GO" id="GO:0005886">
    <property type="term" value="C:plasma membrane"/>
    <property type="evidence" value="ECO:0007669"/>
    <property type="project" value="UniProtKB-SubCell"/>
</dbReference>
<feature type="transmembrane region" description="Helical" evidence="6">
    <location>
        <begin position="750"/>
        <end position="770"/>
    </location>
</feature>
<dbReference type="Proteomes" id="UP000184532">
    <property type="component" value="Unassembled WGS sequence"/>
</dbReference>
<feature type="transmembrane region" description="Helical" evidence="6">
    <location>
        <begin position="327"/>
        <end position="354"/>
    </location>
</feature>
<evidence type="ECO:0000256" key="4">
    <source>
        <dbReference type="ARBA" id="ARBA00022989"/>
    </source>
</evidence>
<dbReference type="STRING" id="570519.SAMN04488116_1809"/>
<dbReference type="Pfam" id="PF02687">
    <property type="entry name" value="FtsX"/>
    <property type="match status" value="2"/>
</dbReference>
<dbReference type="Pfam" id="PF12704">
    <property type="entry name" value="MacB_PCD"/>
    <property type="match status" value="2"/>
</dbReference>
<feature type="transmembrane region" description="Helical" evidence="6">
    <location>
        <begin position="280"/>
        <end position="302"/>
    </location>
</feature>
<dbReference type="PROSITE" id="PS51257">
    <property type="entry name" value="PROKAR_LIPOPROTEIN"/>
    <property type="match status" value="1"/>
</dbReference>
<keyword evidence="3 6" id="KW-0812">Transmembrane</keyword>
<evidence type="ECO:0000256" key="1">
    <source>
        <dbReference type="ARBA" id="ARBA00004651"/>
    </source>
</evidence>
<evidence type="ECO:0000259" key="8">
    <source>
        <dbReference type="Pfam" id="PF12704"/>
    </source>
</evidence>
<dbReference type="GO" id="GO:0022857">
    <property type="term" value="F:transmembrane transporter activity"/>
    <property type="evidence" value="ECO:0007669"/>
    <property type="project" value="TreeGrafter"/>
</dbReference>
<proteinExistence type="predicted"/>
<dbReference type="OrthoDB" id="8740261at2"/>
<feature type="transmembrane region" description="Helical" evidence="6">
    <location>
        <begin position="716"/>
        <end position="735"/>
    </location>
</feature>
<dbReference type="PANTHER" id="PTHR30572">
    <property type="entry name" value="MEMBRANE COMPONENT OF TRANSPORTER-RELATED"/>
    <property type="match status" value="1"/>
</dbReference>
<dbReference type="InterPro" id="IPR003838">
    <property type="entry name" value="ABC3_permease_C"/>
</dbReference>
<keyword evidence="2" id="KW-1003">Cell membrane</keyword>
<feature type="transmembrane region" description="Helical" evidence="6">
    <location>
        <begin position="418"/>
        <end position="442"/>
    </location>
</feature>
<dbReference type="InterPro" id="IPR025857">
    <property type="entry name" value="MacB_PCD"/>
</dbReference>
<feature type="domain" description="ABC3 transporter permease C-terminal" evidence="7">
    <location>
        <begin position="286"/>
        <end position="400"/>
    </location>
</feature>
<name>A0A1M5KVZ8_9FLAO</name>
<dbReference type="AlphaFoldDB" id="A0A1M5KVZ8"/>
<keyword evidence="4 6" id="KW-1133">Transmembrane helix</keyword>
<feature type="domain" description="MacB-like periplasmic core" evidence="8">
    <location>
        <begin position="429"/>
        <end position="629"/>
    </location>
</feature>